<dbReference type="SMART" id="SM00248">
    <property type="entry name" value="ANK"/>
    <property type="match status" value="4"/>
</dbReference>
<feature type="signal peptide" evidence="1">
    <location>
        <begin position="1"/>
        <end position="31"/>
    </location>
</feature>
<evidence type="ECO:0000313" key="2">
    <source>
        <dbReference type="EMBL" id="KAK1700669.1"/>
    </source>
</evidence>
<dbReference type="SUPFAM" id="SSF48403">
    <property type="entry name" value="Ankyrin repeat"/>
    <property type="match status" value="1"/>
</dbReference>
<organism evidence="2 3">
    <name type="scientific">Colletotrichum godetiae</name>
    <dbReference type="NCBI Taxonomy" id="1209918"/>
    <lineage>
        <taxon>Eukaryota</taxon>
        <taxon>Fungi</taxon>
        <taxon>Dikarya</taxon>
        <taxon>Ascomycota</taxon>
        <taxon>Pezizomycotina</taxon>
        <taxon>Sordariomycetes</taxon>
        <taxon>Hypocreomycetidae</taxon>
        <taxon>Glomerellales</taxon>
        <taxon>Glomerellaceae</taxon>
        <taxon>Colletotrichum</taxon>
        <taxon>Colletotrichum acutatum species complex</taxon>
    </lineage>
</organism>
<evidence type="ECO:0000256" key="1">
    <source>
        <dbReference type="SAM" id="SignalP"/>
    </source>
</evidence>
<dbReference type="AlphaFoldDB" id="A0AAJ0B129"/>
<keyword evidence="3" id="KW-1185">Reference proteome</keyword>
<dbReference type="Proteomes" id="UP001224890">
    <property type="component" value="Unassembled WGS sequence"/>
</dbReference>
<dbReference type="EMBL" id="JAHMHR010000002">
    <property type="protein sequence ID" value="KAK1700669.1"/>
    <property type="molecule type" value="Genomic_DNA"/>
</dbReference>
<dbReference type="GeneID" id="85456134"/>
<proteinExistence type="predicted"/>
<dbReference type="InterPro" id="IPR002110">
    <property type="entry name" value="Ankyrin_rpt"/>
</dbReference>
<comment type="caution">
    <text evidence="2">The sequence shown here is derived from an EMBL/GenBank/DDBJ whole genome shotgun (WGS) entry which is preliminary data.</text>
</comment>
<dbReference type="RefSeq" id="XP_060436426.1">
    <property type="nucleotide sequence ID" value="XM_060571608.1"/>
</dbReference>
<accession>A0AAJ0B129</accession>
<reference evidence="2" key="1">
    <citation type="submission" date="2021-06" db="EMBL/GenBank/DDBJ databases">
        <title>Comparative genomics, transcriptomics and evolutionary studies reveal genomic signatures of adaptation to plant cell wall in hemibiotrophic fungi.</title>
        <authorList>
            <consortium name="DOE Joint Genome Institute"/>
            <person name="Baroncelli R."/>
            <person name="Diaz J.F."/>
            <person name="Benocci T."/>
            <person name="Peng M."/>
            <person name="Battaglia E."/>
            <person name="Haridas S."/>
            <person name="Andreopoulos W."/>
            <person name="Labutti K."/>
            <person name="Pangilinan J."/>
            <person name="Floch G.L."/>
            <person name="Makela M.R."/>
            <person name="Henrissat B."/>
            <person name="Grigoriev I.V."/>
            <person name="Crouch J.A."/>
            <person name="De Vries R.P."/>
            <person name="Sukno S.A."/>
            <person name="Thon M.R."/>
        </authorList>
    </citation>
    <scope>NUCLEOTIDE SEQUENCE</scope>
    <source>
        <strain evidence="2">CBS 193.32</strain>
    </source>
</reference>
<evidence type="ECO:0008006" key="4">
    <source>
        <dbReference type="Google" id="ProtNLM"/>
    </source>
</evidence>
<name>A0AAJ0B129_9PEZI</name>
<dbReference type="InterPro" id="IPR036770">
    <property type="entry name" value="Ankyrin_rpt-contain_sf"/>
</dbReference>
<dbReference type="Gene3D" id="1.25.40.20">
    <property type="entry name" value="Ankyrin repeat-containing domain"/>
    <property type="match status" value="1"/>
</dbReference>
<protein>
    <recommendedName>
        <fullName evidence="4">Ankyrin repeat protein</fullName>
    </recommendedName>
</protein>
<gene>
    <name evidence="2" type="ORF">BDP55DRAFT_626226</name>
</gene>
<sequence length="458" mass="50210">MRMIVGWSLMLYPAAFHMAVVFAAIRVGAKAKSIAAAICRIANSCIYGKKVWGDLNIQIPNTVQRENGLFHSFHCSAVEVALKAPNGLSSVGWTINVVRLEAVLGLTLLALMLNDDRTLEEYSEIETIEYARIISLGRCSEIETGLWYYSDVVGHPEEGVIHFDLKEKHDLLDLWHNSSDNESLLVDIFAQELFTSLLTGLKDGMLRGLPGNDFDDAKGEVLSSSRGQTMESSVVAKVVDVFLSWQKIAFDAAHRNLPALGRLSLALTESARQGLVGVLCILLNLGVDSNLPDEKGEAPLYVCFENGYEGCARVLISFGASDPSILSMLLQHAIDSGIGPVKIISTYRTQFLGMNEELILDACLGTKIIDRYGHHMMLWALSEDYEIHDDVVRKLVEMGVSPDEPLAIQYSNTALHLAVKSPAMLKILLADYSDSLNDSDEKIPSNLDVNNGAGQTPL</sequence>
<evidence type="ECO:0000313" key="3">
    <source>
        <dbReference type="Proteomes" id="UP001224890"/>
    </source>
</evidence>
<keyword evidence="1" id="KW-0732">Signal</keyword>
<feature type="chain" id="PRO_5042607816" description="Ankyrin repeat protein" evidence="1">
    <location>
        <begin position="32"/>
        <end position="458"/>
    </location>
</feature>